<reference evidence="8 9" key="1">
    <citation type="submission" date="2019-04" db="EMBL/GenBank/DDBJ databases">
        <authorList>
            <person name="Feng G."/>
            <person name="Zhu H."/>
        </authorList>
    </citation>
    <scope>NUCLEOTIDE SEQUENCE [LARGE SCALE GENOMIC DNA]</scope>
    <source>
        <strain evidence="8 9">6HR-1</strain>
    </source>
</reference>
<dbReference type="RefSeq" id="WP_135419752.1">
    <property type="nucleotide sequence ID" value="NZ_SRLB01000056.1"/>
</dbReference>
<organism evidence="8 9">
    <name type="scientific">Methylobacterium nonmethylotrophicum</name>
    <dbReference type="NCBI Taxonomy" id="1141884"/>
    <lineage>
        <taxon>Bacteria</taxon>
        <taxon>Pseudomonadati</taxon>
        <taxon>Pseudomonadota</taxon>
        <taxon>Alphaproteobacteria</taxon>
        <taxon>Hyphomicrobiales</taxon>
        <taxon>Methylobacteriaceae</taxon>
        <taxon>Methylobacterium</taxon>
    </lineage>
</organism>
<feature type="domain" description="Endoribonuclease YicC-like N-terminal" evidence="6">
    <location>
        <begin position="3"/>
        <end position="155"/>
    </location>
</feature>
<evidence type="ECO:0000259" key="6">
    <source>
        <dbReference type="Pfam" id="PF03755"/>
    </source>
</evidence>
<comment type="caution">
    <text evidence="8">The sequence shown here is derived from an EMBL/GenBank/DDBJ whole genome shotgun (WGS) entry which is preliminary data.</text>
</comment>
<keyword evidence="4" id="KW-0378">Hydrolase</keyword>
<name>A0A4Z0NEA5_9HYPH</name>
<evidence type="ECO:0000256" key="2">
    <source>
        <dbReference type="ARBA" id="ARBA00022722"/>
    </source>
</evidence>
<dbReference type="PANTHER" id="PTHR30636">
    <property type="entry name" value="UPF0701 PROTEIN YICC"/>
    <property type="match status" value="1"/>
</dbReference>
<gene>
    <name evidence="8" type="ORF">EU555_34095</name>
</gene>
<keyword evidence="9" id="KW-1185">Reference proteome</keyword>
<dbReference type="NCBIfam" id="TIGR00255">
    <property type="entry name" value="YicC/YloC family endoribonuclease"/>
    <property type="match status" value="1"/>
</dbReference>
<comment type="similarity">
    <text evidence="5">Belongs to the YicC/YloC family.</text>
</comment>
<dbReference type="OrthoDB" id="9771229at2"/>
<protein>
    <submittedName>
        <fullName evidence="8">YicC family protein</fullName>
    </submittedName>
</protein>
<feature type="domain" description="Endoribonuclease YicC-like C-terminal" evidence="7">
    <location>
        <begin position="179"/>
        <end position="291"/>
    </location>
</feature>
<dbReference type="InterPro" id="IPR013527">
    <property type="entry name" value="YicC-like_N"/>
</dbReference>
<evidence type="ECO:0000256" key="1">
    <source>
        <dbReference type="ARBA" id="ARBA00001968"/>
    </source>
</evidence>
<comment type="cofactor">
    <cofactor evidence="1">
        <name>a divalent metal cation</name>
        <dbReference type="ChEBI" id="CHEBI:60240"/>
    </cofactor>
</comment>
<dbReference type="Proteomes" id="UP000297535">
    <property type="component" value="Unassembled WGS sequence"/>
</dbReference>
<dbReference type="InterPro" id="IPR013551">
    <property type="entry name" value="YicC-like_C"/>
</dbReference>
<evidence type="ECO:0000313" key="9">
    <source>
        <dbReference type="Proteomes" id="UP000297535"/>
    </source>
</evidence>
<evidence type="ECO:0000256" key="3">
    <source>
        <dbReference type="ARBA" id="ARBA00022759"/>
    </source>
</evidence>
<dbReference type="PANTHER" id="PTHR30636:SF3">
    <property type="entry name" value="UPF0701 PROTEIN YICC"/>
    <property type="match status" value="1"/>
</dbReference>
<dbReference type="EMBL" id="SRLB01000056">
    <property type="protein sequence ID" value="TGD92880.1"/>
    <property type="molecule type" value="Genomic_DNA"/>
</dbReference>
<keyword evidence="2" id="KW-0540">Nuclease</keyword>
<proteinExistence type="inferred from homology"/>
<evidence type="ECO:0000256" key="4">
    <source>
        <dbReference type="ARBA" id="ARBA00022801"/>
    </source>
</evidence>
<evidence type="ECO:0000256" key="5">
    <source>
        <dbReference type="ARBA" id="ARBA00035648"/>
    </source>
</evidence>
<sequence>MAIASMTGFAREAGTTGPAHWAWELKSVNGRGLEVRVRVPAGLDAVGEEARAVVQKRFSRGTCHLTLTLSRAEAAPRVRINEALLASLAEAVTRVPMPLGITLPSVDGLLHVRGVVEVEEEASDDEALRRDLAAAALRLVEALAEGRRAEGRALSDIVGGQLAVMADLVEAAEACPARKPEAVKARLAAQVAALMEAGGLDPARLHQEAVLLAARADVREEIDRLRAHLTAARDLLSAGGAVGRRLDFLAQELGREANTLCAKANDVALSRIGLDLKAVVEQFREQVQNVE</sequence>
<keyword evidence="3" id="KW-0255">Endonuclease</keyword>
<accession>A0A4Z0NEA5</accession>
<dbReference type="Pfam" id="PF08340">
    <property type="entry name" value="YicC-like_C"/>
    <property type="match status" value="1"/>
</dbReference>
<dbReference type="Pfam" id="PF03755">
    <property type="entry name" value="YicC-like_N"/>
    <property type="match status" value="1"/>
</dbReference>
<evidence type="ECO:0000259" key="7">
    <source>
        <dbReference type="Pfam" id="PF08340"/>
    </source>
</evidence>
<evidence type="ECO:0000313" key="8">
    <source>
        <dbReference type="EMBL" id="TGD92880.1"/>
    </source>
</evidence>
<dbReference type="GO" id="GO:0004521">
    <property type="term" value="F:RNA endonuclease activity"/>
    <property type="evidence" value="ECO:0007669"/>
    <property type="project" value="InterPro"/>
</dbReference>
<dbReference type="AlphaFoldDB" id="A0A4Z0NEA5"/>
<dbReference type="InterPro" id="IPR005229">
    <property type="entry name" value="YicC/YloC-like"/>
</dbReference>
<dbReference type="GO" id="GO:0016787">
    <property type="term" value="F:hydrolase activity"/>
    <property type="evidence" value="ECO:0007669"/>
    <property type="project" value="UniProtKB-KW"/>
</dbReference>